<organism evidence="2 3">
    <name type="scientific">Citricoccus parietis</name>
    <dbReference type="NCBI Taxonomy" id="592307"/>
    <lineage>
        <taxon>Bacteria</taxon>
        <taxon>Bacillati</taxon>
        <taxon>Actinomycetota</taxon>
        <taxon>Actinomycetes</taxon>
        <taxon>Micrococcales</taxon>
        <taxon>Micrococcaceae</taxon>
        <taxon>Citricoccus</taxon>
    </lineage>
</organism>
<sequence length="98" mass="10681">MWGNVRRQIVLHRVSAVSSRNRAYLALAGEVSRPRPVSGARPHVHFVPQNGPPGGRIGPRGQRVLALTQESQPGIHGQVHVQVQSKLPLLERLLVGGH</sequence>
<name>A0ABV5G6S4_9MICC</name>
<feature type="region of interest" description="Disordered" evidence="1">
    <location>
        <begin position="34"/>
        <end position="58"/>
    </location>
</feature>
<accession>A0ABV5G6S4</accession>
<proteinExistence type="predicted"/>
<reference evidence="2 3" key="1">
    <citation type="submission" date="2024-09" db="EMBL/GenBank/DDBJ databases">
        <authorList>
            <person name="Sun Q."/>
            <person name="Mori K."/>
        </authorList>
    </citation>
    <scope>NUCLEOTIDE SEQUENCE [LARGE SCALE GENOMIC DNA]</scope>
    <source>
        <strain evidence="2 3">CCM 7609</strain>
    </source>
</reference>
<evidence type="ECO:0000313" key="2">
    <source>
        <dbReference type="EMBL" id="MFB9074639.1"/>
    </source>
</evidence>
<comment type="caution">
    <text evidence="2">The sequence shown here is derived from an EMBL/GenBank/DDBJ whole genome shotgun (WGS) entry which is preliminary data.</text>
</comment>
<evidence type="ECO:0000256" key="1">
    <source>
        <dbReference type="SAM" id="MobiDB-lite"/>
    </source>
</evidence>
<dbReference type="Proteomes" id="UP001589575">
    <property type="component" value="Unassembled WGS sequence"/>
</dbReference>
<evidence type="ECO:0000313" key="3">
    <source>
        <dbReference type="Proteomes" id="UP001589575"/>
    </source>
</evidence>
<dbReference type="EMBL" id="JBHMFI010000002">
    <property type="protein sequence ID" value="MFB9074639.1"/>
    <property type="molecule type" value="Genomic_DNA"/>
</dbReference>
<protein>
    <submittedName>
        <fullName evidence="2">Uncharacterized protein</fullName>
    </submittedName>
</protein>
<keyword evidence="3" id="KW-1185">Reference proteome</keyword>
<gene>
    <name evidence="2" type="ORF">ACFFX0_27000</name>
</gene>